<name>A0A8S1K1T8_PARPR</name>
<keyword evidence="1" id="KW-1133">Transmembrane helix</keyword>
<feature type="transmembrane region" description="Helical" evidence="1">
    <location>
        <begin position="153"/>
        <end position="169"/>
    </location>
</feature>
<keyword evidence="1" id="KW-0472">Membrane</keyword>
<organism evidence="2 3">
    <name type="scientific">Paramecium primaurelia</name>
    <dbReference type="NCBI Taxonomy" id="5886"/>
    <lineage>
        <taxon>Eukaryota</taxon>
        <taxon>Sar</taxon>
        <taxon>Alveolata</taxon>
        <taxon>Ciliophora</taxon>
        <taxon>Intramacronucleata</taxon>
        <taxon>Oligohymenophorea</taxon>
        <taxon>Peniculida</taxon>
        <taxon>Parameciidae</taxon>
        <taxon>Paramecium</taxon>
    </lineage>
</organism>
<keyword evidence="1" id="KW-0812">Transmembrane</keyword>
<evidence type="ECO:0008006" key="4">
    <source>
        <dbReference type="Google" id="ProtNLM"/>
    </source>
</evidence>
<dbReference type="EMBL" id="CAJJDM010000007">
    <property type="protein sequence ID" value="CAD8046156.1"/>
    <property type="molecule type" value="Genomic_DNA"/>
</dbReference>
<evidence type="ECO:0000313" key="3">
    <source>
        <dbReference type="Proteomes" id="UP000688137"/>
    </source>
</evidence>
<dbReference type="OMA" id="ITNTMQQ"/>
<keyword evidence="3" id="KW-1185">Reference proteome</keyword>
<sequence>MQQRDQVEDKKPLMDGLLDMFVRKSAITNTMQQVISITEPIINRGPSIEEQQTQIQENQFKYILVLMIHFGVALLMIGLLTHFNFKEQIQQIPFIIWVVLLMLYILSIALAQFSETSTQKQPKNVFLFGVNTIVRLFWFVYAVVLYPQLNLEVVIGLILINLIIILLCFHLDKSEGIKNCFLVSDQPWRISFVLLFEILFVGLYLNIQDAPSAIIWYNNNIIYIRILVLFVLYSFILMNIQLVEFRRHLAKNGNIYFLSQMYFDGDIVFPCYFLQHHLLCTSERSILRQ</sequence>
<reference evidence="2" key="1">
    <citation type="submission" date="2021-01" db="EMBL/GenBank/DDBJ databases">
        <authorList>
            <consortium name="Genoscope - CEA"/>
            <person name="William W."/>
        </authorList>
    </citation>
    <scope>NUCLEOTIDE SEQUENCE</scope>
</reference>
<dbReference type="Proteomes" id="UP000688137">
    <property type="component" value="Unassembled WGS sequence"/>
</dbReference>
<gene>
    <name evidence="2" type="ORF">PPRIM_AZ9-3.1.T0100211</name>
</gene>
<evidence type="ECO:0000313" key="2">
    <source>
        <dbReference type="EMBL" id="CAD8046156.1"/>
    </source>
</evidence>
<proteinExistence type="predicted"/>
<feature type="transmembrane region" description="Helical" evidence="1">
    <location>
        <begin position="222"/>
        <end position="242"/>
    </location>
</feature>
<evidence type="ECO:0000256" key="1">
    <source>
        <dbReference type="SAM" id="Phobius"/>
    </source>
</evidence>
<comment type="caution">
    <text evidence="2">The sequence shown here is derived from an EMBL/GenBank/DDBJ whole genome shotgun (WGS) entry which is preliminary data.</text>
</comment>
<feature type="transmembrane region" description="Helical" evidence="1">
    <location>
        <begin position="62"/>
        <end position="82"/>
    </location>
</feature>
<protein>
    <recommendedName>
        <fullName evidence="4">Transmembrane protein</fullName>
    </recommendedName>
</protein>
<feature type="transmembrane region" description="Helical" evidence="1">
    <location>
        <begin position="190"/>
        <end position="207"/>
    </location>
</feature>
<feature type="transmembrane region" description="Helical" evidence="1">
    <location>
        <begin position="125"/>
        <end position="147"/>
    </location>
</feature>
<dbReference type="AlphaFoldDB" id="A0A8S1K1T8"/>
<feature type="transmembrane region" description="Helical" evidence="1">
    <location>
        <begin position="94"/>
        <end position="113"/>
    </location>
</feature>
<accession>A0A8S1K1T8</accession>